<feature type="compositionally biased region" description="Basic and acidic residues" evidence="1">
    <location>
        <begin position="7"/>
        <end position="20"/>
    </location>
</feature>
<dbReference type="OrthoDB" id="9789875at2"/>
<feature type="domain" description="Phosphatidate phosphatase APP1 catalytic" evidence="2">
    <location>
        <begin position="184"/>
        <end position="335"/>
    </location>
</feature>
<dbReference type="Pfam" id="PF09949">
    <property type="entry name" value="APP1_cat"/>
    <property type="match status" value="1"/>
</dbReference>
<dbReference type="Proteomes" id="UP000291289">
    <property type="component" value="Unassembled WGS sequence"/>
</dbReference>
<dbReference type="EMBL" id="RXLP01000015">
    <property type="protein sequence ID" value="TCD54515.1"/>
    <property type="molecule type" value="Genomic_DNA"/>
</dbReference>
<evidence type="ECO:0000313" key="3">
    <source>
        <dbReference type="EMBL" id="TCD54515.1"/>
    </source>
</evidence>
<feature type="region of interest" description="Disordered" evidence="1">
    <location>
        <begin position="1"/>
        <end position="22"/>
    </location>
</feature>
<keyword evidence="4" id="KW-1185">Reference proteome</keyword>
<evidence type="ECO:0000313" key="4">
    <source>
        <dbReference type="Proteomes" id="UP000291289"/>
    </source>
</evidence>
<dbReference type="PANTHER" id="PTHR28208">
    <property type="entry name" value="PHOSPHATIDATE PHOSPHATASE APP1"/>
    <property type="match status" value="1"/>
</dbReference>
<protein>
    <submittedName>
        <fullName evidence="3">DUF2183 domain-containing protein</fullName>
    </submittedName>
</protein>
<organism evidence="3 4">
    <name type="scientific">Alloscardovia theropitheci</name>
    <dbReference type="NCBI Taxonomy" id="2496842"/>
    <lineage>
        <taxon>Bacteria</taxon>
        <taxon>Bacillati</taxon>
        <taxon>Actinomycetota</taxon>
        <taxon>Actinomycetes</taxon>
        <taxon>Bifidobacteriales</taxon>
        <taxon>Bifidobacteriaceae</taxon>
        <taxon>Alloscardovia</taxon>
    </lineage>
</organism>
<evidence type="ECO:0000259" key="2">
    <source>
        <dbReference type="Pfam" id="PF09949"/>
    </source>
</evidence>
<name>A0A4R0QTD5_9BIFI</name>
<dbReference type="InterPro" id="IPR019236">
    <property type="entry name" value="APP1_cat"/>
</dbReference>
<dbReference type="GO" id="GO:0008195">
    <property type="term" value="F:phosphatidate phosphatase activity"/>
    <property type="evidence" value="ECO:0007669"/>
    <property type="project" value="InterPro"/>
</dbReference>
<reference evidence="3 4" key="1">
    <citation type="submission" date="2018-12" db="EMBL/GenBank/DDBJ databases">
        <title>Alloscrdovia theropitheci sp. nov: a novel taxon from the feces of the bleeding-herat monkey (Theropithecus geleda).</title>
        <authorList>
            <person name="Modesto M."/>
        </authorList>
    </citation>
    <scope>NUCLEOTIDE SEQUENCE [LARGE SCALE GENOMIC DNA]</scope>
    <source>
        <strain evidence="3 4">GLDI4/2</strain>
    </source>
</reference>
<accession>A0A4R0QTD5</accession>
<gene>
    <name evidence="3" type="ORF">EJ419_03135</name>
</gene>
<comment type="caution">
    <text evidence="3">The sequence shown here is derived from an EMBL/GenBank/DDBJ whole genome shotgun (WGS) entry which is preliminary data.</text>
</comment>
<sequence>MAQRTRTTIDRPSIHEKTETKPAPIQFMRRTVTCIFDMWYKASMYCARKAHWEPRVEPYVGYGTEKFSRIICRTVYSARGRGIRRTINRGIRNIFMVPAPRVPVRISIDDIPVLTAQIGDLSQYDSLDSIAESDISRINTDNQGYLDLLTKRNMTAGMHTIAYSVKNRAPVFSPLYISPDGSPVGIISDVDDTIMVSQVPNAARAAIKFLFTSPHKRASVPGMSVFYNKIADLFPGAPFFYLSTSPWNVEGTIREVIRSHGFPQGPILLRDIDPRPKTFIPSGVQHKLEFAQQLMSDFPHMKFILLGDDGQQDPTTYARLTRLYPDRILAIGIRQLTTDEKHLQQTLSPTSAPDVGVPVFYGQSGVSLMATMLPLLEQISRQNMR</sequence>
<dbReference type="InterPro" id="IPR052935">
    <property type="entry name" value="Mg2+_PAP"/>
</dbReference>
<dbReference type="AlphaFoldDB" id="A0A4R0QTD5"/>
<proteinExistence type="predicted"/>
<dbReference type="PANTHER" id="PTHR28208:SF3">
    <property type="entry name" value="PHOSPHATIDATE PHOSPHATASE APP1"/>
    <property type="match status" value="1"/>
</dbReference>
<evidence type="ECO:0000256" key="1">
    <source>
        <dbReference type="SAM" id="MobiDB-lite"/>
    </source>
</evidence>